<dbReference type="EMBL" id="JAIWYP010000006">
    <property type="protein sequence ID" value="KAH3810967.1"/>
    <property type="molecule type" value="Genomic_DNA"/>
</dbReference>
<gene>
    <name evidence="1" type="ORF">DPMN_139367</name>
    <name evidence="2" type="ORF">DPMN_139382</name>
</gene>
<name>A0A9D4JKQ9_DREPO</name>
<dbReference type="Proteomes" id="UP000828390">
    <property type="component" value="Unassembled WGS sequence"/>
</dbReference>
<sequence>MYLTKMGPDSSLKKLQVNNYDNDVSKAKMKKLIKERGSKAEVCFGQNFQTMSMRTSLNNVMPREEMCTSSRALFSYRIWMT</sequence>
<reference evidence="2" key="2">
    <citation type="submission" date="2020-11" db="EMBL/GenBank/DDBJ databases">
        <authorList>
            <person name="McCartney M.A."/>
            <person name="Auch B."/>
            <person name="Kono T."/>
            <person name="Mallez S."/>
            <person name="Becker A."/>
            <person name="Gohl D.M."/>
            <person name="Silverstein K.A.T."/>
            <person name="Koren S."/>
            <person name="Bechman K.B."/>
            <person name="Herman A."/>
            <person name="Abrahante J.E."/>
            <person name="Garbe J."/>
        </authorList>
    </citation>
    <scope>NUCLEOTIDE SEQUENCE</scope>
    <source>
        <strain evidence="2">Duluth1</strain>
        <tissue evidence="2">Whole animal</tissue>
    </source>
</reference>
<evidence type="ECO:0000313" key="2">
    <source>
        <dbReference type="EMBL" id="KAH3810982.1"/>
    </source>
</evidence>
<proteinExistence type="predicted"/>
<organism evidence="2 3">
    <name type="scientific">Dreissena polymorpha</name>
    <name type="common">Zebra mussel</name>
    <name type="synonym">Mytilus polymorpha</name>
    <dbReference type="NCBI Taxonomy" id="45954"/>
    <lineage>
        <taxon>Eukaryota</taxon>
        <taxon>Metazoa</taxon>
        <taxon>Spiralia</taxon>
        <taxon>Lophotrochozoa</taxon>
        <taxon>Mollusca</taxon>
        <taxon>Bivalvia</taxon>
        <taxon>Autobranchia</taxon>
        <taxon>Heteroconchia</taxon>
        <taxon>Euheterodonta</taxon>
        <taxon>Imparidentia</taxon>
        <taxon>Neoheterodontei</taxon>
        <taxon>Myida</taxon>
        <taxon>Dreissenoidea</taxon>
        <taxon>Dreissenidae</taxon>
        <taxon>Dreissena</taxon>
    </lineage>
</organism>
<keyword evidence="3" id="KW-1185">Reference proteome</keyword>
<evidence type="ECO:0000313" key="1">
    <source>
        <dbReference type="EMBL" id="KAH3810967.1"/>
    </source>
</evidence>
<accession>A0A9D4JKQ9</accession>
<comment type="caution">
    <text evidence="2">The sequence shown here is derived from an EMBL/GenBank/DDBJ whole genome shotgun (WGS) entry which is preliminary data.</text>
</comment>
<evidence type="ECO:0000313" key="3">
    <source>
        <dbReference type="Proteomes" id="UP000828390"/>
    </source>
</evidence>
<dbReference type="EMBL" id="JAIWYP010000006">
    <property type="protein sequence ID" value="KAH3810982.1"/>
    <property type="molecule type" value="Genomic_DNA"/>
</dbReference>
<protein>
    <submittedName>
        <fullName evidence="2">Uncharacterized protein</fullName>
    </submittedName>
</protein>
<reference evidence="2" key="1">
    <citation type="journal article" date="2019" name="bioRxiv">
        <title>The Genome of the Zebra Mussel, Dreissena polymorpha: A Resource for Invasive Species Research.</title>
        <authorList>
            <person name="McCartney M.A."/>
            <person name="Auch B."/>
            <person name="Kono T."/>
            <person name="Mallez S."/>
            <person name="Zhang Y."/>
            <person name="Obille A."/>
            <person name="Becker A."/>
            <person name="Abrahante J.E."/>
            <person name="Garbe J."/>
            <person name="Badalamenti J.P."/>
            <person name="Herman A."/>
            <person name="Mangelson H."/>
            <person name="Liachko I."/>
            <person name="Sullivan S."/>
            <person name="Sone E.D."/>
            <person name="Koren S."/>
            <person name="Silverstein K.A.T."/>
            <person name="Beckman K.B."/>
            <person name="Gohl D.M."/>
        </authorList>
    </citation>
    <scope>NUCLEOTIDE SEQUENCE</scope>
    <source>
        <strain evidence="2">Duluth1</strain>
        <tissue evidence="2">Whole animal</tissue>
    </source>
</reference>
<dbReference type="AlphaFoldDB" id="A0A9D4JKQ9"/>